<keyword evidence="20" id="KW-0326">Glycosidase</keyword>
<protein>
    <recommendedName>
        <fullName evidence="5">glucan endo-1,3-beta-D-glucosidase</fullName>
        <ecNumber evidence="5">3.2.1.39</ecNumber>
    </recommendedName>
    <alternativeName>
        <fullName evidence="18">Endo-1,3-beta-glucanase btgC</fullName>
    </alternativeName>
    <alternativeName>
        <fullName evidence="17">Laminarinase btgC</fullName>
    </alternativeName>
</protein>
<comment type="caution">
    <text evidence="23">The sequence shown here is derived from an EMBL/GenBank/DDBJ whole genome shotgun (WGS) entry which is preliminary data.</text>
</comment>
<keyword evidence="13" id="KW-0119">Carbohydrate metabolism</keyword>
<dbReference type="AlphaFoldDB" id="A0AAN6I0X5"/>
<evidence type="ECO:0000256" key="4">
    <source>
        <dbReference type="ARBA" id="ARBA00008773"/>
    </source>
</evidence>
<keyword evidence="22" id="KW-1133">Transmembrane helix</keyword>
<dbReference type="EC" id="3.2.1.39" evidence="5"/>
<dbReference type="GO" id="GO:0042973">
    <property type="term" value="F:glucan endo-1,3-beta-D-glucosidase activity"/>
    <property type="evidence" value="ECO:0007669"/>
    <property type="project" value="UniProtKB-EC"/>
</dbReference>
<proteinExistence type="inferred from homology"/>
<evidence type="ECO:0000256" key="11">
    <source>
        <dbReference type="ARBA" id="ARBA00023136"/>
    </source>
</evidence>
<dbReference type="Gene3D" id="3.20.20.80">
    <property type="entry name" value="Glycosidases"/>
    <property type="match status" value="1"/>
</dbReference>
<keyword evidence="7" id="KW-0134">Cell wall</keyword>
<comment type="subcellular location">
    <subcellularLocation>
        <location evidence="3">Cell membrane</location>
        <topology evidence="3">Single-pass type II membrane protein</topology>
    </subcellularLocation>
    <subcellularLocation>
        <location evidence="2">Secreted</location>
        <location evidence="2">Cell wall</location>
    </subcellularLocation>
</comment>
<evidence type="ECO:0000256" key="10">
    <source>
        <dbReference type="ARBA" id="ARBA00022801"/>
    </source>
</evidence>
<dbReference type="PANTHER" id="PTHR16631:SF17">
    <property type="entry name" value="GLUCAN ENDO-1,3-BETA-GLUCOSIDASE BTGC"/>
    <property type="match status" value="1"/>
</dbReference>
<keyword evidence="9" id="KW-0732">Signal</keyword>
<evidence type="ECO:0000313" key="24">
    <source>
        <dbReference type="Proteomes" id="UP000738402"/>
    </source>
</evidence>
<feature type="region of interest" description="Disordered" evidence="21">
    <location>
        <begin position="20"/>
        <end position="70"/>
    </location>
</feature>
<dbReference type="GO" id="GO:0009277">
    <property type="term" value="C:fungal-type cell wall"/>
    <property type="evidence" value="ECO:0007669"/>
    <property type="project" value="TreeGrafter"/>
</dbReference>
<dbReference type="PROSITE" id="PS00587">
    <property type="entry name" value="GLYCOSYL_HYDROL_F17"/>
    <property type="match status" value="1"/>
</dbReference>
<evidence type="ECO:0000256" key="5">
    <source>
        <dbReference type="ARBA" id="ARBA00012780"/>
    </source>
</evidence>
<keyword evidence="8" id="KW-0964">Secreted</keyword>
<gene>
    <name evidence="23" type="ORF">KL933_003188</name>
</gene>
<evidence type="ECO:0000256" key="1">
    <source>
        <dbReference type="ARBA" id="ARBA00000382"/>
    </source>
</evidence>
<accession>A0AAN6I0X5</accession>
<comment type="catalytic activity">
    <reaction evidence="1">
        <text>Hydrolysis of (1-&gt;3)-beta-D-glucosidic linkages in (1-&gt;3)-beta-D-glucans.</text>
        <dbReference type="EC" id="3.2.1.39"/>
    </reaction>
</comment>
<dbReference type="GO" id="GO:0005576">
    <property type="term" value="C:extracellular region"/>
    <property type="evidence" value="ECO:0007669"/>
    <property type="project" value="TreeGrafter"/>
</dbReference>
<dbReference type="Pfam" id="PF00332">
    <property type="entry name" value="Glyco_hydro_17"/>
    <property type="match status" value="1"/>
</dbReference>
<evidence type="ECO:0000256" key="21">
    <source>
        <dbReference type="SAM" id="MobiDB-lite"/>
    </source>
</evidence>
<feature type="region of interest" description="Disordered" evidence="21">
    <location>
        <begin position="150"/>
        <end position="195"/>
    </location>
</feature>
<evidence type="ECO:0000256" key="9">
    <source>
        <dbReference type="ARBA" id="ARBA00022729"/>
    </source>
</evidence>
<evidence type="ECO:0000256" key="19">
    <source>
        <dbReference type="RuleBase" id="RU004335"/>
    </source>
</evidence>
<comment type="function">
    <text evidence="16">Glucanases play a role in cell expansion during growth, in cell-cell fusion during mating, and in spore release during sporulation. This enzyme may be involved in beta-glucan degradation. Active on laminarin and lichenan.</text>
</comment>
<evidence type="ECO:0000256" key="12">
    <source>
        <dbReference type="ARBA" id="ARBA00023180"/>
    </source>
</evidence>
<reference evidence="23" key="1">
    <citation type="journal article" date="2021" name="G3 (Bethesda)">
        <title>Genomic diversity, chromosomal rearrangements, and interspecies hybridization in the ogataea polymorpha species complex.</title>
        <authorList>
            <person name="Hanson S.J."/>
            <person name="Cinneide E.O."/>
            <person name="Salzberg L.I."/>
            <person name="Wolfe K.H."/>
            <person name="McGowan J."/>
            <person name="Fitzpatrick D.A."/>
            <person name="Matlin K."/>
        </authorList>
    </citation>
    <scope>NUCLEOTIDE SEQUENCE</scope>
    <source>
        <strain evidence="23">83-405-1</strain>
    </source>
</reference>
<keyword evidence="11 22" id="KW-0472">Membrane</keyword>
<evidence type="ECO:0000256" key="16">
    <source>
        <dbReference type="ARBA" id="ARBA00037649"/>
    </source>
</evidence>
<dbReference type="SUPFAM" id="SSF51445">
    <property type="entry name" value="(Trans)glycosidases"/>
    <property type="match status" value="1"/>
</dbReference>
<dbReference type="InterPro" id="IPR050732">
    <property type="entry name" value="Beta-glucan_modifiers"/>
</dbReference>
<keyword evidence="10 20" id="KW-0378">Hydrolase</keyword>
<dbReference type="GO" id="GO:0000272">
    <property type="term" value="P:polysaccharide catabolic process"/>
    <property type="evidence" value="ECO:0007669"/>
    <property type="project" value="UniProtKB-KW"/>
</dbReference>
<dbReference type="Proteomes" id="UP000738402">
    <property type="component" value="Unassembled WGS sequence"/>
</dbReference>
<evidence type="ECO:0000256" key="6">
    <source>
        <dbReference type="ARBA" id="ARBA00022475"/>
    </source>
</evidence>
<evidence type="ECO:0000256" key="8">
    <source>
        <dbReference type="ARBA" id="ARBA00022525"/>
    </source>
</evidence>
<evidence type="ECO:0000313" key="23">
    <source>
        <dbReference type="EMBL" id="KAG7726905.1"/>
    </source>
</evidence>
<keyword evidence="12" id="KW-0325">Glycoprotein</keyword>
<sequence length="768" mass="86914">MTLSSGRKVNSASAVEAQKKIANVQELGPPKESKKSPSYGAYQNDQEKQTRLRRNTMQFPVPPLSTSPEPAVIRLKSVDRFYSGNLQASEPQVIHSSYPEERSTSLEPESIGIRRMEHIEGSNLIVLSSASSTNLLSQFDPYEQIVREGDSGMSASVSGPLDSDDLKGEQASKLSVPKVRSPDNDSPGDRRSDWSEGQNLIQKFGYLSPNEIEASVKSQNEKESVTDVETETLRSYNRYMTIKEHRLFGGEDRENAINSAASITGMSSKKGSLSQPWAFGDVDALERASVKSSKSEFSFSRASVRKYTGGSTRKTMVDSEDRKKSVEFKDTEQEELASSEAVYQYRLTMSPWIGIFLAFVFILLLIYATLVSIKAWSPSKVGREQVAQYFQTLDEQERYPEVTSIFDDFNLGKGKLSESFFFRNNNTLQNNDTQIDHSMVNSFKGISSKYKGDYEIRALMEDDRLKQSFYGLSYAPRGVIEPMCQVTERDVLLDVALLSRVTTRVRTYGTQCRQAELILKAFQELDLNMTIALGVWIGEDDHSNWKQMNEMKWLLSNFPKRYFNSIIIGNEVLFREDKTVRELISYVEEARTYTKSIGCGDIPIGTSELGSQVKREMVETCDFIGANIHPFFGGEAVQAGVQWTTDFLEQQVLPFVHNIRPEVQVVVTEVGWPSGGGQYMASVAGKKEMQQFLESWACSPMTQKFAWYYFEAFDEPWKKVWHEEGSKWETQWGFFTHDRKLKEAIKLPECVDTVNFSIGLGKNVSRVQ</sequence>
<evidence type="ECO:0000256" key="22">
    <source>
        <dbReference type="SAM" id="Phobius"/>
    </source>
</evidence>
<dbReference type="PANTHER" id="PTHR16631">
    <property type="entry name" value="GLUCAN 1,3-BETA-GLUCOSIDASE"/>
    <property type="match status" value="1"/>
</dbReference>
<keyword evidence="6" id="KW-1003">Cell membrane</keyword>
<dbReference type="InterPro" id="IPR017853">
    <property type="entry name" value="GH"/>
</dbReference>
<dbReference type="EMBL" id="JAHLUH010000008">
    <property type="protein sequence ID" value="KAG7726905.1"/>
    <property type="molecule type" value="Genomic_DNA"/>
</dbReference>
<keyword evidence="15" id="KW-0624">Polysaccharide degradation</keyword>
<evidence type="ECO:0000256" key="3">
    <source>
        <dbReference type="ARBA" id="ARBA00004401"/>
    </source>
</evidence>
<evidence type="ECO:0000256" key="2">
    <source>
        <dbReference type="ARBA" id="ARBA00004191"/>
    </source>
</evidence>
<evidence type="ECO:0000256" key="7">
    <source>
        <dbReference type="ARBA" id="ARBA00022512"/>
    </source>
</evidence>
<feature type="transmembrane region" description="Helical" evidence="22">
    <location>
        <begin position="352"/>
        <end position="373"/>
    </location>
</feature>
<keyword evidence="22" id="KW-0812">Transmembrane</keyword>
<evidence type="ECO:0000256" key="18">
    <source>
        <dbReference type="ARBA" id="ARBA00043078"/>
    </source>
</evidence>
<organism evidence="23 24">
    <name type="scientific">Ogataea haglerorum</name>
    <dbReference type="NCBI Taxonomy" id="1937702"/>
    <lineage>
        <taxon>Eukaryota</taxon>
        <taxon>Fungi</taxon>
        <taxon>Dikarya</taxon>
        <taxon>Ascomycota</taxon>
        <taxon>Saccharomycotina</taxon>
        <taxon>Pichiomycetes</taxon>
        <taxon>Pichiales</taxon>
        <taxon>Pichiaceae</taxon>
        <taxon>Ogataea</taxon>
    </lineage>
</organism>
<evidence type="ECO:0000256" key="14">
    <source>
        <dbReference type="ARBA" id="ARBA00023316"/>
    </source>
</evidence>
<evidence type="ECO:0000256" key="20">
    <source>
        <dbReference type="RuleBase" id="RU004336"/>
    </source>
</evidence>
<dbReference type="InterPro" id="IPR000490">
    <property type="entry name" value="Glyco_hydro_17"/>
</dbReference>
<dbReference type="GO" id="GO:0005886">
    <property type="term" value="C:plasma membrane"/>
    <property type="evidence" value="ECO:0007669"/>
    <property type="project" value="UniProtKB-SubCell"/>
</dbReference>
<dbReference type="GO" id="GO:0071555">
    <property type="term" value="P:cell wall organization"/>
    <property type="evidence" value="ECO:0007669"/>
    <property type="project" value="UniProtKB-KW"/>
</dbReference>
<comment type="similarity">
    <text evidence="4 19">Belongs to the glycosyl hydrolase 17 family.</text>
</comment>
<dbReference type="GO" id="GO:0009986">
    <property type="term" value="C:cell surface"/>
    <property type="evidence" value="ECO:0007669"/>
    <property type="project" value="TreeGrafter"/>
</dbReference>
<keyword evidence="14" id="KW-0961">Cell wall biogenesis/degradation</keyword>
<evidence type="ECO:0000256" key="13">
    <source>
        <dbReference type="ARBA" id="ARBA00023277"/>
    </source>
</evidence>
<name>A0AAN6I0X5_9ASCO</name>
<feature type="compositionally biased region" description="Basic and acidic residues" evidence="21">
    <location>
        <begin position="180"/>
        <end position="194"/>
    </location>
</feature>
<evidence type="ECO:0000256" key="15">
    <source>
        <dbReference type="ARBA" id="ARBA00023326"/>
    </source>
</evidence>
<evidence type="ECO:0000256" key="17">
    <source>
        <dbReference type="ARBA" id="ARBA00042373"/>
    </source>
</evidence>